<organism evidence="2 3">
    <name type="scientific">Kitasatospora arboriphila</name>
    <dbReference type="NCBI Taxonomy" id="258052"/>
    <lineage>
        <taxon>Bacteria</taxon>
        <taxon>Bacillati</taxon>
        <taxon>Actinomycetota</taxon>
        <taxon>Actinomycetes</taxon>
        <taxon>Kitasatosporales</taxon>
        <taxon>Streptomycetaceae</taxon>
        <taxon>Kitasatospora</taxon>
    </lineage>
</organism>
<evidence type="ECO:0000256" key="1">
    <source>
        <dbReference type="SAM" id="MobiDB-lite"/>
    </source>
</evidence>
<protein>
    <submittedName>
        <fullName evidence="2">Uncharacterized protein</fullName>
    </submittedName>
</protein>
<feature type="compositionally biased region" description="Low complexity" evidence="1">
    <location>
        <begin position="21"/>
        <end position="32"/>
    </location>
</feature>
<gene>
    <name evidence="2" type="ORF">GCM10009663_30580</name>
</gene>
<evidence type="ECO:0000313" key="3">
    <source>
        <dbReference type="Proteomes" id="UP001499987"/>
    </source>
</evidence>
<feature type="compositionally biased region" description="Low complexity" evidence="1">
    <location>
        <begin position="72"/>
        <end position="83"/>
    </location>
</feature>
<evidence type="ECO:0000313" key="2">
    <source>
        <dbReference type="EMBL" id="GAA1084729.1"/>
    </source>
</evidence>
<accession>A0ABN1THU3</accession>
<proteinExistence type="predicted"/>
<sequence>MTSITTPANKARPVTQPLYERAGGPPARAPGGTEVEAMAISLSETYGCPDRPSGRRAGPSGLGRPGTGVAVGGAAPARYGVRPLSGTGADARGASVALHNAQEPAADPAVDVFASPLSERPPRGGPLSPAGTPPVPR</sequence>
<comment type="caution">
    <text evidence="2">The sequence shown here is derived from an EMBL/GenBank/DDBJ whole genome shotgun (WGS) entry which is preliminary data.</text>
</comment>
<feature type="region of interest" description="Disordered" evidence="1">
    <location>
        <begin position="1"/>
        <end position="137"/>
    </location>
</feature>
<feature type="compositionally biased region" description="Gly residues" evidence="1">
    <location>
        <begin position="60"/>
        <end position="71"/>
    </location>
</feature>
<keyword evidence="3" id="KW-1185">Reference proteome</keyword>
<name>A0ABN1THU3_9ACTN</name>
<reference evidence="2 3" key="1">
    <citation type="journal article" date="2019" name="Int. J. Syst. Evol. Microbiol.">
        <title>The Global Catalogue of Microorganisms (GCM) 10K type strain sequencing project: providing services to taxonomists for standard genome sequencing and annotation.</title>
        <authorList>
            <consortium name="The Broad Institute Genomics Platform"/>
            <consortium name="The Broad Institute Genome Sequencing Center for Infectious Disease"/>
            <person name="Wu L."/>
            <person name="Ma J."/>
        </authorList>
    </citation>
    <scope>NUCLEOTIDE SEQUENCE [LARGE SCALE GENOMIC DNA]</scope>
    <source>
        <strain evidence="2 3">JCM 13002</strain>
    </source>
</reference>
<dbReference type="Proteomes" id="UP001499987">
    <property type="component" value="Unassembled WGS sequence"/>
</dbReference>
<dbReference type="EMBL" id="BAAALD010000025">
    <property type="protein sequence ID" value="GAA1084729.1"/>
    <property type="molecule type" value="Genomic_DNA"/>
</dbReference>